<dbReference type="PANTHER" id="PTHR22726:SF1">
    <property type="entry name" value="METALLOENDOPEPTIDASE OMA1, MITOCHONDRIAL"/>
    <property type="match status" value="1"/>
</dbReference>
<gene>
    <name evidence="8" type="ORF">DWV00_06890</name>
</gene>
<comment type="similarity">
    <text evidence="6">Belongs to the peptidase M48 family.</text>
</comment>
<evidence type="ECO:0000313" key="9">
    <source>
        <dbReference type="Proteomes" id="UP000256838"/>
    </source>
</evidence>
<dbReference type="GO" id="GO:0016020">
    <property type="term" value="C:membrane"/>
    <property type="evidence" value="ECO:0007669"/>
    <property type="project" value="TreeGrafter"/>
</dbReference>
<evidence type="ECO:0000256" key="4">
    <source>
        <dbReference type="ARBA" id="ARBA00022833"/>
    </source>
</evidence>
<dbReference type="InterPro" id="IPR051156">
    <property type="entry name" value="Mito/Outer_Membr_Metalloprot"/>
</dbReference>
<evidence type="ECO:0000256" key="2">
    <source>
        <dbReference type="ARBA" id="ARBA00022723"/>
    </source>
</evidence>
<keyword evidence="4 6" id="KW-0862">Zinc</keyword>
<comment type="cofactor">
    <cofactor evidence="6">
        <name>Zn(2+)</name>
        <dbReference type="ChEBI" id="CHEBI:29105"/>
    </cofactor>
    <text evidence="6">Binds 1 zinc ion per subunit.</text>
</comment>
<keyword evidence="1 6" id="KW-0645">Protease</keyword>
<comment type="caution">
    <text evidence="8">The sequence shown here is derived from an EMBL/GenBank/DDBJ whole genome shotgun (WGS) entry which is preliminary data.</text>
</comment>
<accession>A0A3D8K5S5</accession>
<dbReference type="GO" id="GO:0051603">
    <property type="term" value="P:proteolysis involved in protein catabolic process"/>
    <property type="evidence" value="ECO:0007669"/>
    <property type="project" value="TreeGrafter"/>
</dbReference>
<name>A0A3D8K5S5_9BURK</name>
<dbReference type="GO" id="GO:0046872">
    <property type="term" value="F:metal ion binding"/>
    <property type="evidence" value="ECO:0007669"/>
    <property type="project" value="UniProtKB-KW"/>
</dbReference>
<organism evidence="8 9">
    <name type="scientific">Trinickia dinghuensis</name>
    <dbReference type="NCBI Taxonomy" id="2291023"/>
    <lineage>
        <taxon>Bacteria</taxon>
        <taxon>Pseudomonadati</taxon>
        <taxon>Pseudomonadota</taxon>
        <taxon>Betaproteobacteria</taxon>
        <taxon>Burkholderiales</taxon>
        <taxon>Burkholderiaceae</taxon>
        <taxon>Trinickia</taxon>
    </lineage>
</organism>
<evidence type="ECO:0000256" key="6">
    <source>
        <dbReference type="RuleBase" id="RU003983"/>
    </source>
</evidence>
<keyword evidence="2" id="KW-0479">Metal-binding</keyword>
<sequence>MNRARSDGRLLPADDPRVQRLRVLLAKLSPFAAKWSERAKNWHWDVSVVRSRDARMVSLPGGKLVVYSALLDRAHLNDDELAMLFGHEIAHALREQVREQLGEQRVPLGAVALSRLFGIADLGEASTPMPTARLADLKFDATDETEADVIGGDIASRAGFDPRAAVTLWDKLAALARSDKSGGFIAMHPYSAARRRDLIKRLPDMLALYAKARGIAFDQLPDYDGMPAVTTRAKGH</sequence>
<dbReference type="Proteomes" id="UP000256838">
    <property type="component" value="Unassembled WGS sequence"/>
</dbReference>
<evidence type="ECO:0000256" key="3">
    <source>
        <dbReference type="ARBA" id="ARBA00022801"/>
    </source>
</evidence>
<dbReference type="OrthoDB" id="9810445at2"/>
<reference evidence="8 9" key="1">
    <citation type="submission" date="2018-08" db="EMBL/GenBank/DDBJ databases">
        <title>Paraburkholderia sp. DHOM06 isolated from forest soil.</title>
        <authorList>
            <person name="Gao Z.-H."/>
            <person name="Qiu L.-H."/>
        </authorList>
    </citation>
    <scope>NUCLEOTIDE SEQUENCE [LARGE SCALE GENOMIC DNA]</scope>
    <source>
        <strain evidence="8 9">DHOM06</strain>
    </source>
</reference>
<keyword evidence="3 6" id="KW-0378">Hydrolase</keyword>
<keyword evidence="5 6" id="KW-0482">Metalloprotease</keyword>
<evidence type="ECO:0000256" key="1">
    <source>
        <dbReference type="ARBA" id="ARBA00022670"/>
    </source>
</evidence>
<protein>
    <submittedName>
        <fullName evidence="8">M48 family peptidase</fullName>
    </submittedName>
</protein>
<dbReference type="AlphaFoldDB" id="A0A3D8K5S5"/>
<dbReference type="InterPro" id="IPR001915">
    <property type="entry name" value="Peptidase_M48"/>
</dbReference>
<evidence type="ECO:0000256" key="5">
    <source>
        <dbReference type="ARBA" id="ARBA00023049"/>
    </source>
</evidence>
<evidence type="ECO:0000259" key="7">
    <source>
        <dbReference type="Pfam" id="PF01435"/>
    </source>
</evidence>
<evidence type="ECO:0000313" key="8">
    <source>
        <dbReference type="EMBL" id="RDV00205.1"/>
    </source>
</evidence>
<dbReference type="GO" id="GO:0004222">
    <property type="term" value="F:metalloendopeptidase activity"/>
    <property type="evidence" value="ECO:0007669"/>
    <property type="project" value="InterPro"/>
</dbReference>
<keyword evidence="9" id="KW-1185">Reference proteome</keyword>
<dbReference type="EMBL" id="QRGA01000003">
    <property type="protein sequence ID" value="RDV00205.1"/>
    <property type="molecule type" value="Genomic_DNA"/>
</dbReference>
<dbReference type="PANTHER" id="PTHR22726">
    <property type="entry name" value="METALLOENDOPEPTIDASE OMA1"/>
    <property type="match status" value="1"/>
</dbReference>
<proteinExistence type="inferred from homology"/>
<feature type="domain" description="Peptidase M48" evidence="7">
    <location>
        <begin position="39"/>
        <end position="198"/>
    </location>
</feature>
<dbReference type="CDD" id="cd07331">
    <property type="entry name" value="M48C_Oma1_like"/>
    <property type="match status" value="1"/>
</dbReference>
<dbReference type="Pfam" id="PF01435">
    <property type="entry name" value="Peptidase_M48"/>
    <property type="match status" value="1"/>
</dbReference>